<evidence type="ECO:0000313" key="2">
    <source>
        <dbReference type="Proteomes" id="UP000692954"/>
    </source>
</evidence>
<dbReference type="AlphaFoldDB" id="A0A8S1Q8L7"/>
<proteinExistence type="predicted"/>
<keyword evidence="2" id="KW-1185">Reference proteome</keyword>
<dbReference type="EMBL" id="CAJJDN010000099">
    <property type="protein sequence ID" value="CAD8111703.1"/>
    <property type="molecule type" value="Genomic_DNA"/>
</dbReference>
<gene>
    <name evidence="1" type="ORF">PSON_ATCC_30995.1.T0990008</name>
</gene>
<comment type="caution">
    <text evidence="1">The sequence shown here is derived from an EMBL/GenBank/DDBJ whole genome shotgun (WGS) entry which is preliminary data.</text>
</comment>
<name>A0A8S1Q8L7_9CILI</name>
<reference evidence="1" key="1">
    <citation type="submission" date="2021-01" db="EMBL/GenBank/DDBJ databases">
        <authorList>
            <consortium name="Genoscope - CEA"/>
            <person name="William W."/>
        </authorList>
    </citation>
    <scope>NUCLEOTIDE SEQUENCE</scope>
</reference>
<protein>
    <submittedName>
        <fullName evidence="1">Uncharacterized protein</fullName>
    </submittedName>
</protein>
<organism evidence="1 2">
    <name type="scientific">Paramecium sonneborni</name>
    <dbReference type="NCBI Taxonomy" id="65129"/>
    <lineage>
        <taxon>Eukaryota</taxon>
        <taxon>Sar</taxon>
        <taxon>Alveolata</taxon>
        <taxon>Ciliophora</taxon>
        <taxon>Intramacronucleata</taxon>
        <taxon>Oligohymenophorea</taxon>
        <taxon>Peniculida</taxon>
        <taxon>Parameciidae</taxon>
        <taxon>Paramecium</taxon>
    </lineage>
</organism>
<evidence type="ECO:0000313" key="1">
    <source>
        <dbReference type="EMBL" id="CAD8111703.1"/>
    </source>
</evidence>
<accession>A0A8S1Q8L7</accession>
<sequence length="42" mass="5204">MPSIFCIQFLNLRLYKCESNQLEDIIQEYYTIQRLQQFEKTD</sequence>
<dbReference type="Proteomes" id="UP000692954">
    <property type="component" value="Unassembled WGS sequence"/>
</dbReference>